<name>A0A3N2GWE7_9PSEU</name>
<comment type="subcellular location">
    <subcellularLocation>
        <location evidence="1">Cell membrane</location>
        <topology evidence="1">Multi-pass membrane protein</topology>
    </subcellularLocation>
</comment>
<feature type="transmembrane region" description="Helical" evidence="5">
    <location>
        <begin position="12"/>
        <end position="36"/>
    </location>
</feature>
<organism evidence="7 8">
    <name type="scientific">Amycolatopsis thermoflava</name>
    <dbReference type="NCBI Taxonomy" id="84480"/>
    <lineage>
        <taxon>Bacteria</taxon>
        <taxon>Bacillati</taxon>
        <taxon>Actinomycetota</taxon>
        <taxon>Actinomycetes</taxon>
        <taxon>Pseudonocardiales</taxon>
        <taxon>Pseudonocardiaceae</taxon>
        <taxon>Amycolatopsis</taxon>
        <taxon>Amycolatopsis methanolica group</taxon>
    </lineage>
</organism>
<feature type="transmembrane region" description="Helical" evidence="5">
    <location>
        <begin position="343"/>
        <end position="366"/>
    </location>
</feature>
<feature type="transmembrane region" description="Helical" evidence="5">
    <location>
        <begin position="177"/>
        <end position="196"/>
    </location>
</feature>
<sequence>MTTTLAPAETRLALTRGGLATVLLGAALAPIDLYIVNVALPTINADLHTTAATLEWIVAGYGLAFALLLVVGGRLGDAFGHRRVFSLGLAAFTLTSLVCGLAPNAGVLVAARVVQGAAAALVVPQVLSIIQATTSGERRSRTIGYYGATGGISMVVGQLLGGVLVSADLAGGGWRPIFLVNVPIGLLGLVLARRLLPDTRANHPLGVDLRGTALLGLTLLALLVPLMEGQALGWPAWCWALLVAVPFAAAAFVAVERRLEARGATPLLPPSLARMPSMRRGLMVGVPFFAGFGGFLFVYALVLQDGLRLGPLASGLALAPMAVAFLVFSLLSSRFVARLGRHVIVLGTAVQVLGLLTLIGTVLLSWPDVTVLALVPGMLVTGAGQGLAGPTLFRVVLSRVPADSAGAGSGMLTTTQQSALALGVATMGTLYVALAGTWGAQDALLLVTGLQATVMAVVAVAARRLPDPRG</sequence>
<dbReference type="Gene3D" id="1.20.1250.20">
    <property type="entry name" value="MFS general substrate transporter like domains"/>
    <property type="match status" value="1"/>
</dbReference>
<feature type="transmembrane region" description="Helical" evidence="5">
    <location>
        <begin position="84"/>
        <end position="103"/>
    </location>
</feature>
<evidence type="ECO:0000313" key="7">
    <source>
        <dbReference type="EMBL" id="ROS40968.1"/>
    </source>
</evidence>
<feature type="transmembrane region" description="Helical" evidence="5">
    <location>
        <begin position="142"/>
        <end position="165"/>
    </location>
</feature>
<feature type="transmembrane region" description="Helical" evidence="5">
    <location>
        <begin position="56"/>
        <end position="72"/>
    </location>
</feature>
<evidence type="ECO:0000313" key="8">
    <source>
        <dbReference type="Proteomes" id="UP000274843"/>
    </source>
</evidence>
<feature type="domain" description="Major facilitator superfamily (MFS) profile" evidence="6">
    <location>
        <begin position="18"/>
        <end position="466"/>
    </location>
</feature>
<dbReference type="AlphaFoldDB" id="A0A3N2GWE7"/>
<keyword evidence="2 5" id="KW-0812">Transmembrane</keyword>
<dbReference type="EMBL" id="RKHY01000001">
    <property type="protein sequence ID" value="ROS40968.1"/>
    <property type="molecule type" value="Genomic_DNA"/>
</dbReference>
<keyword evidence="8" id="KW-1185">Reference proteome</keyword>
<dbReference type="Proteomes" id="UP000274843">
    <property type="component" value="Unassembled WGS sequence"/>
</dbReference>
<feature type="transmembrane region" description="Helical" evidence="5">
    <location>
        <begin position="444"/>
        <end position="462"/>
    </location>
</feature>
<evidence type="ECO:0000259" key="6">
    <source>
        <dbReference type="PROSITE" id="PS50850"/>
    </source>
</evidence>
<feature type="transmembrane region" description="Helical" evidence="5">
    <location>
        <begin position="233"/>
        <end position="255"/>
    </location>
</feature>
<feature type="transmembrane region" description="Helical" evidence="5">
    <location>
        <begin position="109"/>
        <end position="130"/>
    </location>
</feature>
<dbReference type="RefSeq" id="WP_123684316.1">
    <property type="nucleotide sequence ID" value="NZ_CBDRBM010000006.1"/>
</dbReference>
<protein>
    <submittedName>
        <fullName evidence="7">MFS transporter</fullName>
    </submittedName>
</protein>
<dbReference type="InterPro" id="IPR020846">
    <property type="entry name" value="MFS_dom"/>
</dbReference>
<dbReference type="CDD" id="cd17321">
    <property type="entry name" value="MFS_MMR_MDR_like"/>
    <property type="match status" value="1"/>
</dbReference>
<dbReference type="InterPro" id="IPR036259">
    <property type="entry name" value="MFS_trans_sf"/>
</dbReference>
<keyword evidence="3 5" id="KW-1133">Transmembrane helix</keyword>
<dbReference type="PANTHER" id="PTHR42718:SF39">
    <property type="entry name" value="ACTINORHODIN TRANSPORTER-RELATED"/>
    <property type="match status" value="1"/>
</dbReference>
<feature type="transmembrane region" description="Helical" evidence="5">
    <location>
        <begin position="309"/>
        <end position="331"/>
    </location>
</feature>
<proteinExistence type="predicted"/>
<evidence type="ECO:0000256" key="4">
    <source>
        <dbReference type="ARBA" id="ARBA00023136"/>
    </source>
</evidence>
<feature type="transmembrane region" description="Helical" evidence="5">
    <location>
        <begin position="418"/>
        <end position="438"/>
    </location>
</feature>
<gene>
    <name evidence="7" type="ORF">EDD35_3316</name>
</gene>
<feature type="transmembrane region" description="Helical" evidence="5">
    <location>
        <begin position="372"/>
        <end position="397"/>
    </location>
</feature>
<evidence type="ECO:0000256" key="5">
    <source>
        <dbReference type="SAM" id="Phobius"/>
    </source>
</evidence>
<accession>A0A3N2GWE7</accession>
<dbReference type="PANTHER" id="PTHR42718">
    <property type="entry name" value="MAJOR FACILITATOR SUPERFAMILY MULTIDRUG TRANSPORTER MFSC"/>
    <property type="match status" value="1"/>
</dbReference>
<dbReference type="PROSITE" id="PS50850">
    <property type="entry name" value="MFS"/>
    <property type="match status" value="1"/>
</dbReference>
<dbReference type="Pfam" id="PF07690">
    <property type="entry name" value="MFS_1"/>
    <property type="match status" value="1"/>
</dbReference>
<comment type="caution">
    <text evidence="7">The sequence shown here is derived from an EMBL/GenBank/DDBJ whole genome shotgun (WGS) entry which is preliminary data.</text>
</comment>
<dbReference type="GeneID" id="301844687"/>
<dbReference type="SUPFAM" id="SSF103473">
    <property type="entry name" value="MFS general substrate transporter"/>
    <property type="match status" value="1"/>
</dbReference>
<evidence type="ECO:0000256" key="3">
    <source>
        <dbReference type="ARBA" id="ARBA00022989"/>
    </source>
</evidence>
<feature type="transmembrane region" description="Helical" evidence="5">
    <location>
        <begin position="208"/>
        <end position="227"/>
    </location>
</feature>
<dbReference type="GO" id="GO:0005886">
    <property type="term" value="C:plasma membrane"/>
    <property type="evidence" value="ECO:0007669"/>
    <property type="project" value="UniProtKB-SubCell"/>
</dbReference>
<evidence type="ECO:0000256" key="1">
    <source>
        <dbReference type="ARBA" id="ARBA00004651"/>
    </source>
</evidence>
<dbReference type="InterPro" id="IPR011701">
    <property type="entry name" value="MFS"/>
</dbReference>
<keyword evidence="4 5" id="KW-0472">Membrane</keyword>
<dbReference type="GO" id="GO:0022857">
    <property type="term" value="F:transmembrane transporter activity"/>
    <property type="evidence" value="ECO:0007669"/>
    <property type="project" value="InterPro"/>
</dbReference>
<evidence type="ECO:0000256" key="2">
    <source>
        <dbReference type="ARBA" id="ARBA00022692"/>
    </source>
</evidence>
<feature type="transmembrane region" description="Helical" evidence="5">
    <location>
        <begin position="282"/>
        <end position="303"/>
    </location>
</feature>
<dbReference type="Gene3D" id="1.20.1720.10">
    <property type="entry name" value="Multidrug resistance protein D"/>
    <property type="match status" value="1"/>
</dbReference>
<reference evidence="7 8" key="1">
    <citation type="submission" date="2018-11" db="EMBL/GenBank/DDBJ databases">
        <title>Sequencing the genomes of 1000 actinobacteria strains.</title>
        <authorList>
            <person name="Klenk H.-P."/>
        </authorList>
    </citation>
    <scope>NUCLEOTIDE SEQUENCE [LARGE SCALE GENOMIC DNA]</scope>
    <source>
        <strain evidence="7 8">DSM 44348</strain>
    </source>
</reference>